<name>A0AAD2CLZ4_9STRA</name>
<sequence length="592" mass="67150">MAATGTFRAAEKPRQLLEVMMKERTIKRATPKLQEEPVFAGPTPLTTDELKDPDLVEIFDDEKAENKARKAVYKSNKKAMYTLVMANISEATKTKVKARNDFTAEDEAMNLVWLIGVLDDIMTGFEEGVLPDEVAMDKQLTKITTMRQKPDESNEAFIKKITREIKVYERHGGVFRWGENEEKKLEAAVANANDVYKSANGQDMGASLRKETIRQQKKIIKERILAAAILTRSDDTRFKSLMTSLKNDFLTKVDRFPKSVASTMKLLDNYISPSHTQGSPRPQPRPRGGARRSTSVAFLQTSGNDQLSTLTEPRSHKTLLQLLNRSESTDNIFQNKEFLTDVKQTTNGESLRLVSNGGSLDTTQKGLLGNLPVWFNPNCLANILSLALVTEHYRVTMDSDIDNALLVHVSAGYIMRFVCIDMSKLKKAFCFVNTVAMNKRLFKQRDIRKADEAITLNRRINHVAKDKFARIVKNNWIRNCPVTINDVERSHVIYAPPVPPIKGRTRYQSSSRVPDTEVIPIPKGLYMDLKNVTVCADFYYVDTVAVFHTISRKLDYRTVSFPLSRSKTSIVSEIAEMCKRIQGFPCYRTTRR</sequence>
<evidence type="ECO:0000313" key="2">
    <source>
        <dbReference type="EMBL" id="CAJ1936101.1"/>
    </source>
</evidence>
<comment type="caution">
    <text evidence="2">The sequence shown here is derived from an EMBL/GenBank/DDBJ whole genome shotgun (WGS) entry which is preliminary data.</text>
</comment>
<gene>
    <name evidence="2" type="ORF">CYCCA115_LOCUS5038</name>
</gene>
<protein>
    <submittedName>
        <fullName evidence="2">Uncharacterized protein</fullName>
    </submittedName>
</protein>
<accession>A0AAD2CLZ4</accession>
<feature type="region of interest" description="Disordered" evidence="1">
    <location>
        <begin position="269"/>
        <end position="294"/>
    </location>
</feature>
<keyword evidence="3" id="KW-1185">Reference proteome</keyword>
<proteinExistence type="predicted"/>
<organism evidence="2 3">
    <name type="scientific">Cylindrotheca closterium</name>
    <dbReference type="NCBI Taxonomy" id="2856"/>
    <lineage>
        <taxon>Eukaryota</taxon>
        <taxon>Sar</taxon>
        <taxon>Stramenopiles</taxon>
        <taxon>Ochrophyta</taxon>
        <taxon>Bacillariophyta</taxon>
        <taxon>Bacillariophyceae</taxon>
        <taxon>Bacillariophycidae</taxon>
        <taxon>Bacillariales</taxon>
        <taxon>Bacillariaceae</taxon>
        <taxon>Cylindrotheca</taxon>
    </lineage>
</organism>
<evidence type="ECO:0000313" key="3">
    <source>
        <dbReference type="Proteomes" id="UP001295423"/>
    </source>
</evidence>
<dbReference type="EMBL" id="CAKOGP040000546">
    <property type="protein sequence ID" value="CAJ1936101.1"/>
    <property type="molecule type" value="Genomic_DNA"/>
</dbReference>
<reference evidence="2" key="1">
    <citation type="submission" date="2023-08" db="EMBL/GenBank/DDBJ databases">
        <authorList>
            <person name="Audoor S."/>
            <person name="Bilcke G."/>
        </authorList>
    </citation>
    <scope>NUCLEOTIDE SEQUENCE</scope>
</reference>
<evidence type="ECO:0000256" key="1">
    <source>
        <dbReference type="SAM" id="MobiDB-lite"/>
    </source>
</evidence>
<dbReference type="Proteomes" id="UP001295423">
    <property type="component" value="Unassembled WGS sequence"/>
</dbReference>
<dbReference type="AlphaFoldDB" id="A0AAD2CLZ4"/>